<dbReference type="Pfam" id="PF00378">
    <property type="entry name" value="ECH_1"/>
    <property type="match status" value="1"/>
</dbReference>
<dbReference type="InterPro" id="IPR001753">
    <property type="entry name" value="Enoyl-CoA_hydra/iso"/>
</dbReference>
<dbReference type="GO" id="GO:0006635">
    <property type="term" value="P:fatty acid beta-oxidation"/>
    <property type="evidence" value="ECO:0007669"/>
    <property type="project" value="TreeGrafter"/>
</dbReference>
<dbReference type="PANTHER" id="PTHR11941:SF54">
    <property type="entry name" value="ENOYL-COA HYDRATASE, MITOCHONDRIAL"/>
    <property type="match status" value="1"/>
</dbReference>
<dbReference type="CDD" id="cd06558">
    <property type="entry name" value="crotonase-like"/>
    <property type="match status" value="1"/>
</dbReference>
<protein>
    <submittedName>
        <fullName evidence="2">Enoyl-CoA hydratase</fullName>
        <ecNumber evidence="2">4.2.1.17</ecNumber>
    </submittedName>
</protein>
<gene>
    <name evidence="2" type="ORF">AVDCRST_MAG20-2247</name>
</gene>
<proteinExistence type="predicted"/>
<accession>A0A6J4ICI6</accession>
<name>A0A6J4ICI6_9ACTN</name>
<keyword evidence="2" id="KW-0456">Lyase</keyword>
<dbReference type="PANTHER" id="PTHR11941">
    <property type="entry name" value="ENOYL-COA HYDRATASE-RELATED"/>
    <property type="match status" value="1"/>
</dbReference>
<dbReference type="AlphaFoldDB" id="A0A6J4ICI6"/>
<feature type="region of interest" description="Disordered" evidence="1">
    <location>
        <begin position="1"/>
        <end position="39"/>
    </location>
</feature>
<dbReference type="Gene3D" id="3.90.226.10">
    <property type="entry name" value="2-enoyl-CoA Hydratase, Chain A, domain 1"/>
    <property type="match status" value="1"/>
</dbReference>
<sequence>MSERSERGPSGPAGGRGAEHVSERSERGPSGPAGGRGAEHVSAYSEIRYEVDGHVGIITLDRPDARNALTHTTYAELQHAVEHTGARCLVVTGADPAFCSGDDVKRVMKAAGEQLSKGLRAEPRLTPAAGALLHTDVPVIAAVNGAAVGWGMELALMADIRVLSERARLGELFVKRGLCCDAPGLGRLAQLVGREAAAELLFTGRVVAAEEARELGLARRVVPHEELLPTAVGLAREIAANPPLAVQRIKQGLRTALDPDWTELGRWVSASLGELFQTEDHREGVASFLEKREPRYVGR</sequence>
<dbReference type="EC" id="4.2.1.17" evidence="2"/>
<evidence type="ECO:0000313" key="2">
    <source>
        <dbReference type="EMBL" id="CAA9248776.1"/>
    </source>
</evidence>
<dbReference type="GO" id="GO:0004300">
    <property type="term" value="F:enoyl-CoA hydratase activity"/>
    <property type="evidence" value="ECO:0007669"/>
    <property type="project" value="UniProtKB-EC"/>
</dbReference>
<dbReference type="SUPFAM" id="SSF52096">
    <property type="entry name" value="ClpP/crotonase"/>
    <property type="match status" value="1"/>
</dbReference>
<organism evidence="2">
    <name type="scientific">uncultured Acidimicrobiales bacterium</name>
    <dbReference type="NCBI Taxonomy" id="310071"/>
    <lineage>
        <taxon>Bacteria</taxon>
        <taxon>Bacillati</taxon>
        <taxon>Actinomycetota</taxon>
        <taxon>Acidimicrobiia</taxon>
        <taxon>Acidimicrobiales</taxon>
        <taxon>environmental samples</taxon>
    </lineage>
</organism>
<evidence type="ECO:0000256" key="1">
    <source>
        <dbReference type="SAM" id="MobiDB-lite"/>
    </source>
</evidence>
<dbReference type="InterPro" id="IPR029045">
    <property type="entry name" value="ClpP/crotonase-like_dom_sf"/>
</dbReference>
<dbReference type="EMBL" id="CADCSY010000092">
    <property type="protein sequence ID" value="CAA9248776.1"/>
    <property type="molecule type" value="Genomic_DNA"/>
</dbReference>
<reference evidence="2" key="1">
    <citation type="submission" date="2020-02" db="EMBL/GenBank/DDBJ databases">
        <authorList>
            <person name="Meier V. D."/>
        </authorList>
    </citation>
    <scope>NUCLEOTIDE SEQUENCE</scope>
    <source>
        <strain evidence="2">AVDCRST_MAG20</strain>
    </source>
</reference>
<feature type="compositionally biased region" description="Basic and acidic residues" evidence="1">
    <location>
        <begin position="17"/>
        <end position="27"/>
    </location>
</feature>